<dbReference type="eggNOG" id="ENOG5032VPC">
    <property type="taxonomic scope" value="Bacteria"/>
</dbReference>
<dbReference type="GeneID" id="90543848"/>
<gene>
    <name evidence="2" type="ORF">SAMN04487885_104161</name>
</gene>
<keyword evidence="3" id="KW-1185">Reference proteome</keyword>
<evidence type="ECO:0000259" key="1">
    <source>
        <dbReference type="SMART" id="SM00871"/>
    </source>
</evidence>
<dbReference type="SUPFAM" id="SSF55136">
    <property type="entry name" value="Probable bacterial effector-binding domain"/>
    <property type="match status" value="1"/>
</dbReference>
<dbReference type="Gene3D" id="3.20.80.10">
    <property type="entry name" value="Regulatory factor, effector binding domain"/>
    <property type="match status" value="1"/>
</dbReference>
<dbReference type="InterPro" id="IPR010499">
    <property type="entry name" value="AraC_E-bd"/>
</dbReference>
<dbReference type="AlphaFoldDB" id="A0A1I2KBH7"/>
<keyword evidence="2" id="KW-0238">DNA-binding</keyword>
<dbReference type="STRING" id="1529.SAMN04487885_104161"/>
<proteinExistence type="predicted"/>
<feature type="domain" description="AraC effector-binding" evidence="1">
    <location>
        <begin position="10"/>
        <end position="166"/>
    </location>
</feature>
<dbReference type="RefSeq" id="WP_027637416.1">
    <property type="nucleotide sequence ID" value="NZ_BAAACD010000045.1"/>
</dbReference>
<name>A0A1I2KBH7_9CLOT</name>
<evidence type="ECO:0000313" key="3">
    <source>
        <dbReference type="Proteomes" id="UP000182135"/>
    </source>
</evidence>
<dbReference type="GO" id="GO:0003677">
    <property type="term" value="F:DNA binding"/>
    <property type="evidence" value="ECO:0007669"/>
    <property type="project" value="UniProtKB-KW"/>
</dbReference>
<accession>A0A1I2KBH7</accession>
<organism evidence="2 3">
    <name type="scientific">Clostridium cadaveris</name>
    <dbReference type="NCBI Taxonomy" id="1529"/>
    <lineage>
        <taxon>Bacteria</taxon>
        <taxon>Bacillati</taxon>
        <taxon>Bacillota</taxon>
        <taxon>Clostridia</taxon>
        <taxon>Eubacteriales</taxon>
        <taxon>Clostridiaceae</taxon>
        <taxon>Clostridium</taxon>
    </lineage>
</organism>
<dbReference type="Pfam" id="PF14526">
    <property type="entry name" value="Cass2"/>
    <property type="match status" value="1"/>
</dbReference>
<reference evidence="2 3" key="1">
    <citation type="submission" date="2016-10" db="EMBL/GenBank/DDBJ databases">
        <authorList>
            <person name="de Groot N.N."/>
        </authorList>
    </citation>
    <scope>NUCLEOTIDE SEQUENCE [LARGE SCALE GENOMIC DNA]</scope>
    <source>
        <strain evidence="2 3">NLAE-zl-G419</strain>
    </source>
</reference>
<dbReference type="SMART" id="SM00871">
    <property type="entry name" value="AraC_E_bind"/>
    <property type="match status" value="1"/>
</dbReference>
<protein>
    <submittedName>
        <fullName evidence="2">Predicted transcriptional regulator YdeE, contains AraC-type DNA-binding domain</fullName>
    </submittedName>
</protein>
<dbReference type="InterPro" id="IPR011256">
    <property type="entry name" value="Reg_factor_effector_dom_sf"/>
</dbReference>
<dbReference type="EMBL" id="FOOE01000004">
    <property type="protein sequence ID" value="SFF62296.1"/>
    <property type="molecule type" value="Genomic_DNA"/>
</dbReference>
<sequence length="168" mass="19797">MSFFNRKPKYEIEVIEIKEDMFSAGFMITSDEKSIMNDGADIQKKFYEKKAHIQNGCDPWGITVITYPKDKSGKFKYFIGNKVENSEGNDEFNTVTIPKGLYAIITVKYKNSVMWNVDVANARRFFCDKWLPKSEYKASNEFIDMEYYDRRCKNYSPTIDLYFPIIKK</sequence>
<dbReference type="InterPro" id="IPR029441">
    <property type="entry name" value="Cass2"/>
</dbReference>
<evidence type="ECO:0000313" key="2">
    <source>
        <dbReference type="EMBL" id="SFF62296.1"/>
    </source>
</evidence>
<dbReference type="OrthoDB" id="1862159at2"/>
<dbReference type="Proteomes" id="UP000182135">
    <property type="component" value="Unassembled WGS sequence"/>
</dbReference>